<keyword evidence="1" id="KW-0677">Repeat</keyword>
<feature type="chain" id="PRO_5044823397" description="Ankyrin" evidence="3">
    <location>
        <begin position="27"/>
        <end position="641"/>
    </location>
</feature>
<protein>
    <recommendedName>
        <fullName evidence="6">Ankyrin</fullName>
    </recommendedName>
</protein>
<dbReference type="AlphaFoldDB" id="A0ABD3LYI6"/>
<gene>
    <name evidence="4" type="ORF">ACHAWU_003516</name>
</gene>
<dbReference type="PANTHER" id="PTHR24161">
    <property type="entry name" value="ANK_REP_REGION DOMAIN-CONTAINING PROTEIN-RELATED"/>
    <property type="match status" value="1"/>
</dbReference>
<evidence type="ECO:0000313" key="5">
    <source>
        <dbReference type="Proteomes" id="UP001530293"/>
    </source>
</evidence>
<evidence type="ECO:0000256" key="2">
    <source>
        <dbReference type="ARBA" id="ARBA00023043"/>
    </source>
</evidence>
<accession>A0ABD3LYI6</accession>
<dbReference type="EMBL" id="JALLBG020000293">
    <property type="protein sequence ID" value="KAL3756766.1"/>
    <property type="molecule type" value="Genomic_DNA"/>
</dbReference>
<dbReference type="Pfam" id="PF13637">
    <property type="entry name" value="Ank_4"/>
    <property type="match status" value="1"/>
</dbReference>
<dbReference type="SMART" id="SM00248">
    <property type="entry name" value="ANK"/>
    <property type="match status" value="5"/>
</dbReference>
<dbReference type="Gene3D" id="1.25.40.20">
    <property type="entry name" value="Ankyrin repeat-containing domain"/>
    <property type="match status" value="2"/>
</dbReference>
<dbReference type="InterPro" id="IPR002110">
    <property type="entry name" value="Ankyrin_rpt"/>
</dbReference>
<reference evidence="4 5" key="1">
    <citation type="submission" date="2024-10" db="EMBL/GenBank/DDBJ databases">
        <title>Updated reference genomes for cyclostephanoid diatoms.</title>
        <authorList>
            <person name="Roberts W.R."/>
            <person name="Alverson A.J."/>
        </authorList>
    </citation>
    <scope>NUCLEOTIDE SEQUENCE [LARGE SCALE GENOMIC DNA]</scope>
    <source>
        <strain evidence="4 5">AJA232-27</strain>
    </source>
</reference>
<evidence type="ECO:0000256" key="1">
    <source>
        <dbReference type="ARBA" id="ARBA00022737"/>
    </source>
</evidence>
<keyword evidence="2" id="KW-0040">ANK repeat</keyword>
<proteinExistence type="predicted"/>
<dbReference type="Proteomes" id="UP001530293">
    <property type="component" value="Unassembled WGS sequence"/>
</dbReference>
<dbReference type="Pfam" id="PF12796">
    <property type="entry name" value="Ank_2"/>
    <property type="match status" value="1"/>
</dbReference>
<dbReference type="Pfam" id="PF00023">
    <property type="entry name" value="Ank"/>
    <property type="match status" value="1"/>
</dbReference>
<feature type="signal peptide" evidence="3">
    <location>
        <begin position="1"/>
        <end position="26"/>
    </location>
</feature>
<evidence type="ECO:0008006" key="6">
    <source>
        <dbReference type="Google" id="ProtNLM"/>
    </source>
</evidence>
<dbReference type="SUPFAM" id="SSF48403">
    <property type="entry name" value="Ankyrin repeat"/>
    <property type="match status" value="1"/>
</dbReference>
<organism evidence="4 5">
    <name type="scientific">Discostella pseudostelligera</name>
    <dbReference type="NCBI Taxonomy" id="259834"/>
    <lineage>
        <taxon>Eukaryota</taxon>
        <taxon>Sar</taxon>
        <taxon>Stramenopiles</taxon>
        <taxon>Ochrophyta</taxon>
        <taxon>Bacillariophyta</taxon>
        <taxon>Coscinodiscophyceae</taxon>
        <taxon>Thalassiosirophycidae</taxon>
        <taxon>Stephanodiscales</taxon>
        <taxon>Stephanodiscaceae</taxon>
        <taxon>Discostella</taxon>
    </lineage>
</organism>
<evidence type="ECO:0000256" key="3">
    <source>
        <dbReference type="SAM" id="SignalP"/>
    </source>
</evidence>
<keyword evidence="5" id="KW-1185">Reference proteome</keyword>
<sequence>MLSMKLATFLASSACLLFQLQSFGSSFTPCRRCSSSGTGITTRRRRRSTSSNSIIVGADIIVSDVEPVIDRRPHEQRVSGPRKARRLNHQFQHLYRHSDPRWGDSDWNDDDILVLDEISAFYDTTVLSNNSRLEGHAFHQQANTTISRRTGLLAMQYLHHHGGYTLDEIYQMHADFPPLLEMNVASHFRPKMRFLKDCLGGVSPIDNRLLSPKLKALLPANFYGSRLERTIAPRHAFLVHVGLPSGKALWDDTYDGHVSKRSSGGTTSLLEQFLLMHRKPKQFAAMCNNWRDLYGSTLLGHNHLPITSEEIFAFDKLFQRGLLSAARDDSDYVFPDECNGNDNNNQLEIGSISPSLLRTANVTSAQLVRYLIQHGADPWKTDVRGASLFHWAAGCGNLDGLQELVDGCNMLGFAPQGRGDHIITDKTVSNPGVHAALLWKASRDDATPLHWACAGAGPKEFGVGGHIYVCNYLLGLCTEYKMIPERTLVNSQTKDGNTVLMWGAWSRSLDVVKFLVRNRAVATITNRNGCSVAHWASSGGDLSVCKYLHEMANVDFTAENHAGNTPLSHAVAYGRYEVVQWLKEELKVEDSGKSAENLATDFVNWADMGVGLIEAEEEFERRRVYALFNSLEDWTGEEQEV</sequence>
<comment type="caution">
    <text evidence="4">The sequence shown here is derived from an EMBL/GenBank/DDBJ whole genome shotgun (WGS) entry which is preliminary data.</text>
</comment>
<name>A0ABD3LYI6_9STRA</name>
<dbReference type="PANTHER" id="PTHR24161:SF85">
    <property type="entry name" value="PALMITOYLTRANSFERASE HIP14"/>
    <property type="match status" value="1"/>
</dbReference>
<dbReference type="InterPro" id="IPR036770">
    <property type="entry name" value="Ankyrin_rpt-contain_sf"/>
</dbReference>
<keyword evidence="3" id="KW-0732">Signal</keyword>
<evidence type="ECO:0000313" key="4">
    <source>
        <dbReference type="EMBL" id="KAL3756766.1"/>
    </source>
</evidence>